<feature type="domain" description="HTH tetR-type" evidence="6">
    <location>
        <begin position="32"/>
        <end position="92"/>
    </location>
</feature>
<keyword evidence="2" id="KW-0805">Transcription regulation</keyword>
<dbReference type="PRINTS" id="PR00400">
    <property type="entry name" value="TETREPRESSOR"/>
</dbReference>
<keyword evidence="4" id="KW-0804">Transcription</keyword>
<gene>
    <name evidence="7" type="ORF">MCOO_46560</name>
</gene>
<feature type="DNA-binding region" description="H-T-H motif" evidence="5">
    <location>
        <begin position="55"/>
        <end position="74"/>
    </location>
</feature>
<dbReference type="AlphaFoldDB" id="A0A7I7L4A8"/>
<dbReference type="Pfam" id="PF00440">
    <property type="entry name" value="TetR_N"/>
    <property type="match status" value="1"/>
</dbReference>
<keyword evidence="3 5" id="KW-0238">DNA-binding</keyword>
<evidence type="ECO:0000256" key="5">
    <source>
        <dbReference type="PROSITE-ProRule" id="PRU00335"/>
    </source>
</evidence>
<dbReference type="GO" id="GO:0045892">
    <property type="term" value="P:negative regulation of DNA-templated transcription"/>
    <property type="evidence" value="ECO:0007669"/>
    <property type="project" value="InterPro"/>
</dbReference>
<dbReference type="PANTHER" id="PTHR30055:SF151">
    <property type="entry name" value="TRANSCRIPTIONAL REGULATORY PROTEIN"/>
    <property type="match status" value="1"/>
</dbReference>
<dbReference type="Proteomes" id="UP000465866">
    <property type="component" value="Chromosome"/>
</dbReference>
<evidence type="ECO:0000256" key="1">
    <source>
        <dbReference type="ARBA" id="ARBA00022491"/>
    </source>
</evidence>
<dbReference type="InterPro" id="IPR050109">
    <property type="entry name" value="HTH-type_TetR-like_transc_reg"/>
</dbReference>
<dbReference type="Pfam" id="PF02909">
    <property type="entry name" value="TetR_C_1"/>
    <property type="match status" value="1"/>
</dbReference>
<evidence type="ECO:0000313" key="7">
    <source>
        <dbReference type="EMBL" id="BBX48641.1"/>
    </source>
</evidence>
<evidence type="ECO:0000256" key="4">
    <source>
        <dbReference type="ARBA" id="ARBA00023163"/>
    </source>
</evidence>
<sequence>MDTVLPLLRSAVKSRHTDAVTTSHARSRGRPPVPLDRIVATALQIVDDEGADALSMRSLAQRLHSGTATLYRHFASRADLIASVVDHIFGTVELDVAGLSAMPWQEACKAAAHSMLDALRRHQKVTPLIAGHVPVGPNALAARERMIAFLLANEFPPALAARTYATLARYILGFAIQLNGIPADVDDGLSQVFQNLDPLQFPATFAVADSLPVPWEDEFAFGLDLIVGGLARAIHPPPASPPGPPRQ</sequence>
<name>A0A7I7L4A8_9MYCO</name>
<dbReference type="InterPro" id="IPR009057">
    <property type="entry name" value="Homeodomain-like_sf"/>
</dbReference>
<dbReference type="InterPro" id="IPR003012">
    <property type="entry name" value="Tet_transcr_reg_TetR"/>
</dbReference>
<organism evidence="7 8">
    <name type="scientific">Mycobacterium cookii</name>
    <dbReference type="NCBI Taxonomy" id="1775"/>
    <lineage>
        <taxon>Bacteria</taxon>
        <taxon>Bacillati</taxon>
        <taxon>Actinomycetota</taxon>
        <taxon>Actinomycetes</taxon>
        <taxon>Mycobacteriales</taxon>
        <taxon>Mycobacteriaceae</taxon>
        <taxon>Mycobacterium</taxon>
    </lineage>
</organism>
<evidence type="ECO:0000256" key="3">
    <source>
        <dbReference type="ARBA" id="ARBA00023125"/>
    </source>
</evidence>
<evidence type="ECO:0000259" key="6">
    <source>
        <dbReference type="PROSITE" id="PS50977"/>
    </source>
</evidence>
<dbReference type="PANTHER" id="PTHR30055">
    <property type="entry name" value="HTH-TYPE TRANSCRIPTIONAL REGULATOR RUTR"/>
    <property type="match status" value="1"/>
</dbReference>
<evidence type="ECO:0000256" key="2">
    <source>
        <dbReference type="ARBA" id="ARBA00023015"/>
    </source>
</evidence>
<keyword evidence="1" id="KW-0678">Repressor</keyword>
<dbReference type="EMBL" id="AP022569">
    <property type="protein sequence ID" value="BBX48641.1"/>
    <property type="molecule type" value="Genomic_DNA"/>
</dbReference>
<keyword evidence="8" id="KW-1185">Reference proteome</keyword>
<dbReference type="InterPro" id="IPR004111">
    <property type="entry name" value="Repressor_TetR_C"/>
</dbReference>
<dbReference type="GO" id="GO:0046677">
    <property type="term" value="P:response to antibiotic"/>
    <property type="evidence" value="ECO:0007669"/>
    <property type="project" value="InterPro"/>
</dbReference>
<dbReference type="SUPFAM" id="SSF46689">
    <property type="entry name" value="Homeodomain-like"/>
    <property type="match status" value="1"/>
</dbReference>
<dbReference type="InterPro" id="IPR001647">
    <property type="entry name" value="HTH_TetR"/>
</dbReference>
<reference evidence="7 8" key="1">
    <citation type="journal article" date="2019" name="Emerg. Microbes Infect.">
        <title>Comprehensive subspecies identification of 175 nontuberculous mycobacteria species based on 7547 genomic profiles.</title>
        <authorList>
            <person name="Matsumoto Y."/>
            <person name="Kinjo T."/>
            <person name="Motooka D."/>
            <person name="Nabeya D."/>
            <person name="Jung N."/>
            <person name="Uechi K."/>
            <person name="Horii T."/>
            <person name="Iida T."/>
            <person name="Fujita J."/>
            <person name="Nakamura S."/>
        </authorList>
    </citation>
    <scope>NUCLEOTIDE SEQUENCE [LARGE SCALE GENOMIC DNA]</scope>
    <source>
        <strain evidence="7 8">JCM 12404</strain>
    </source>
</reference>
<proteinExistence type="predicted"/>
<dbReference type="PROSITE" id="PS50977">
    <property type="entry name" value="HTH_TETR_2"/>
    <property type="match status" value="1"/>
</dbReference>
<accession>A0A7I7L4A8</accession>
<dbReference type="GO" id="GO:0003700">
    <property type="term" value="F:DNA-binding transcription factor activity"/>
    <property type="evidence" value="ECO:0007669"/>
    <property type="project" value="TreeGrafter"/>
</dbReference>
<dbReference type="KEGG" id="mcoo:MCOO_46560"/>
<dbReference type="GO" id="GO:0000976">
    <property type="term" value="F:transcription cis-regulatory region binding"/>
    <property type="evidence" value="ECO:0007669"/>
    <property type="project" value="TreeGrafter"/>
</dbReference>
<dbReference type="Gene3D" id="1.10.357.10">
    <property type="entry name" value="Tetracycline Repressor, domain 2"/>
    <property type="match status" value="1"/>
</dbReference>
<dbReference type="InterPro" id="IPR036271">
    <property type="entry name" value="Tet_transcr_reg_TetR-rel_C_sf"/>
</dbReference>
<evidence type="ECO:0000313" key="8">
    <source>
        <dbReference type="Proteomes" id="UP000465866"/>
    </source>
</evidence>
<dbReference type="SUPFAM" id="SSF48498">
    <property type="entry name" value="Tetracyclin repressor-like, C-terminal domain"/>
    <property type="match status" value="1"/>
</dbReference>
<protein>
    <submittedName>
        <fullName evidence="7">Putative transcriptional regulator, TetR family protein</fullName>
    </submittedName>
</protein>